<name>A0A934V9I4_9BACT</name>
<dbReference type="Proteomes" id="UP000600139">
    <property type="component" value="Unassembled WGS sequence"/>
</dbReference>
<reference evidence="2" key="1">
    <citation type="submission" date="2021-01" db="EMBL/GenBank/DDBJ databases">
        <title>Modified the classification status of verrucomicrobia.</title>
        <authorList>
            <person name="Feng X."/>
        </authorList>
    </citation>
    <scope>NUCLEOTIDE SEQUENCE</scope>
    <source>
        <strain evidence="2">JCM 18052</strain>
    </source>
</reference>
<dbReference type="RefSeq" id="WP_200353324.1">
    <property type="nucleotide sequence ID" value="NZ_BAABHZ010000002.1"/>
</dbReference>
<organism evidence="2 3">
    <name type="scientific">Luteolibacter yonseiensis</name>
    <dbReference type="NCBI Taxonomy" id="1144680"/>
    <lineage>
        <taxon>Bacteria</taxon>
        <taxon>Pseudomonadati</taxon>
        <taxon>Verrucomicrobiota</taxon>
        <taxon>Verrucomicrobiia</taxon>
        <taxon>Verrucomicrobiales</taxon>
        <taxon>Verrucomicrobiaceae</taxon>
        <taxon>Luteolibacter</taxon>
    </lineage>
</organism>
<keyword evidence="1" id="KW-1133">Transmembrane helix</keyword>
<sequence>MKLPKGSGWLATPASRWILGVFFTIAGICHFIWPEYYLPIMPPWLPWHLPLIYLSGVAESAGGIGVLIPKLRRLSGWWLIATLIAIYPANIQIAMDGLIVNGSPVPQWILNFRLLLQFGMIWWVWAGCIHRPEDDGGAK</sequence>
<proteinExistence type="predicted"/>
<dbReference type="PANTHER" id="PTHR36974:SF1">
    <property type="entry name" value="DOXX FAMILY MEMBRANE PROTEIN"/>
    <property type="match status" value="1"/>
</dbReference>
<evidence type="ECO:0000313" key="3">
    <source>
        <dbReference type="Proteomes" id="UP000600139"/>
    </source>
</evidence>
<gene>
    <name evidence="2" type="ORF">JIN84_22350</name>
</gene>
<dbReference type="EMBL" id="JAENIK010000013">
    <property type="protein sequence ID" value="MBK1818377.1"/>
    <property type="molecule type" value="Genomic_DNA"/>
</dbReference>
<accession>A0A934V9I4</accession>
<feature type="transmembrane region" description="Helical" evidence="1">
    <location>
        <begin position="45"/>
        <end position="68"/>
    </location>
</feature>
<feature type="transmembrane region" description="Helical" evidence="1">
    <location>
        <begin position="14"/>
        <end position="33"/>
    </location>
</feature>
<keyword evidence="1" id="KW-0812">Transmembrane</keyword>
<evidence type="ECO:0000313" key="2">
    <source>
        <dbReference type="EMBL" id="MBK1818377.1"/>
    </source>
</evidence>
<dbReference type="PANTHER" id="PTHR36974">
    <property type="entry name" value="MEMBRANE PROTEIN-RELATED"/>
    <property type="match status" value="1"/>
</dbReference>
<evidence type="ECO:0000256" key="1">
    <source>
        <dbReference type="SAM" id="Phobius"/>
    </source>
</evidence>
<feature type="transmembrane region" description="Helical" evidence="1">
    <location>
        <begin position="75"/>
        <end position="95"/>
    </location>
</feature>
<dbReference type="AlphaFoldDB" id="A0A934V9I4"/>
<keyword evidence="3" id="KW-1185">Reference proteome</keyword>
<comment type="caution">
    <text evidence="2">The sequence shown here is derived from an EMBL/GenBank/DDBJ whole genome shotgun (WGS) entry which is preliminary data.</text>
</comment>
<feature type="transmembrane region" description="Helical" evidence="1">
    <location>
        <begin position="107"/>
        <end position="125"/>
    </location>
</feature>
<protein>
    <submittedName>
        <fullName evidence="2">DoxX family membrane protein</fullName>
    </submittedName>
</protein>
<keyword evidence="1" id="KW-0472">Membrane</keyword>